<dbReference type="GO" id="GO:0042391">
    <property type="term" value="P:regulation of membrane potential"/>
    <property type="evidence" value="ECO:0007669"/>
    <property type="project" value="TreeGrafter"/>
</dbReference>
<dbReference type="InterPro" id="IPR038050">
    <property type="entry name" value="Neuro_actylchol_rec"/>
</dbReference>
<evidence type="ECO:0000256" key="12">
    <source>
        <dbReference type="ARBA" id="ARBA00023065"/>
    </source>
</evidence>
<dbReference type="CDD" id="cd00038">
    <property type="entry name" value="CAP_ED"/>
    <property type="match status" value="1"/>
</dbReference>
<evidence type="ECO:0000259" key="20">
    <source>
        <dbReference type="PROSITE" id="PS50067"/>
    </source>
</evidence>
<dbReference type="FunFam" id="1.10.1200.260:FF:000001">
    <property type="entry name" value="Potassium voltage-gated channel subfamily H member 7"/>
    <property type="match status" value="1"/>
</dbReference>
<organism evidence="21 22">
    <name type="scientific">Anopheles dirus</name>
    <dbReference type="NCBI Taxonomy" id="7168"/>
    <lineage>
        <taxon>Eukaryota</taxon>
        <taxon>Metazoa</taxon>
        <taxon>Ecdysozoa</taxon>
        <taxon>Arthropoda</taxon>
        <taxon>Hexapoda</taxon>
        <taxon>Insecta</taxon>
        <taxon>Pterygota</taxon>
        <taxon>Neoptera</taxon>
        <taxon>Endopterygota</taxon>
        <taxon>Diptera</taxon>
        <taxon>Nematocera</taxon>
        <taxon>Culicoidea</taxon>
        <taxon>Culicidae</taxon>
        <taxon>Anophelinae</taxon>
        <taxon>Anopheles</taxon>
    </lineage>
</organism>
<dbReference type="FunFam" id="2.60.40.4330:FF:000002">
    <property type="entry name" value="Kinesin-like protein"/>
    <property type="match status" value="1"/>
</dbReference>
<feature type="domain" description="Cyclic nucleotide-binding" evidence="19">
    <location>
        <begin position="536"/>
        <end position="660"/>
    </location>
</feature>
<evidence type="ECO:0000256" key="8">
    <source>
        <dbReference type="ARBA" id="ARBA00022840"/>
    </source>
</evidence>
<dbReference type="Gene3D" id="1.10.287.70">
    <property type="match status" value="1"/>
</dbReference>
<dbReference type="STRING" id="7168.A0A182NHC3"/>
<comment type="subcellular location">
    <subcellularLocation>
        <location evidence="1">Cell membrane</location>
        <topology evidence="1">Multi-pass membrane protein</topology>
    </subcellularLocation>
</comment>
<name>A0A182NHC3_9DIPT</name>
<feature type="transmembrane region" description="Helical" evidence="18">
    <location>
        <begin position="1247"/>
        <end position="1264"/>
    </location>
</feature>
<dbReference type="GO" id="GO:0003777">
    <property type="term" value="F:microtubule motor activity"/>
    <property type="evidence" value="ECO:0007669"/>
    <property type="project" value="InterPro"/>
</dbReference>
<feature type="region of interest" description="Disordered" evidence="17">
    <location>
        <begin position="2145"/>
        <end position="2174"/>
    </location>
</feature>
<dbReference type="PROSITE" id="PS50042">
    <property type="entry name" value="CNMP_BINDING_3"/>
    <property type="match status" value="1"/>
</dbReference>
<proteinExistence type="inferred from homology"/>
<dbReference type="InterPro" id="IPR036961">
    <property type="entry name" value="Kinesin_motor_dom_sf"/>
</dbReference>
<dbReference type="SUPFAM" id="SSF63712">
    <property type="entry name" value="Nicotinic receptor ligand binding domain-like"/>
    <property type="match status" value="1"/>
</dbReference>
<dbReference type="SUPFAM" id="SSF51206">
    <property type="entry name" value="cAMP-binding domain-like"/>
    <property type="match status" value="1"/>
</dbReference>
<dbReference type="EnsemblMetazoa" id="ADIR007046-RA">
    <property type="protein sequence ID" value="ADIR007046-PA"/>
    <property type="gene ID" value="ADIR007046"/>
</dbReference>
<accession>A0A182NHC3</accession>
<dbReference type="PANTHER" id="PTHR10217">
    <property type="entry name" value="VOLTAGE AND LIGAND GATED POTASSIUM CHANNEL"/>
    <property type="match status" value="1"/>
</dbReference>
<evidence type="ECO:0000256" key="2">
    <source>
        <dbReference type="ARBA" id="ARBA00022448"/>
    </source>
</evidence>
<dbReference type="PROSITE" id="PS00236">
    <property type="entry name" value="NEUROTR_ION_CHANNEL"/>
    <property type="match status" value="1"/>
</dbReference>
<evidence type="ECO:0000256" key="18">
    <source>
        <dbReference type="SAM" id="Phobius"/>
    </source>
</evidence>
<dbReference type="InterPro" id="IPR005821">
    <property type="entry name" value="Ion_trans_dom"/>
</dbReference>
<feature type="region of interest" description="Disordered" evidence="17">
    <location>
        <begin position="803"/>
        <end position="849"/>
    </location>
</feature>
<dbReference type="Proteomes" id="UP000075884">
    <property type="component" value="Unassembled WGS sequence"/>
</dbReference>
<dbReference type="InterPro" id="IPR018000">
    <property type="entry name" value="Neurotransmitter_ion_chnl_CS"/>
</dbReference>
<dbReference type="InterPro" id="IPR000595">
    <property type="entry name" value="cNMP-bd_dom"/>
</dbReference>
<feature type="coiled-coil region" evidence="16">
    <location>
        <begin position="2015"/>
        <end position="2114"/>
    </location>
</feature>
<evidence type="ECO:0008006" key="23">
    <source>
        <dbReference type="Google" id="ProtNLM"/>
    </source>
</evidence>
<keyword evidence="6 15" id="KW-0547">Nucleotide-binding</keyword>
<dbReference type="SUPFAM" id="SSF90112">
    <property type="entry name" value="Neurotransmitter-gated ion-channel transmembrane pore"/>
    <property type="match status" value="1"/>
</dbReference>
<dbReference type="SUPFAM" id="SSF81324">
    <property type="entry name" value="Voltage-gated potassium channels"/>
    <property type="match status" value="1"/>
</dbReference>
<feature type="compositionally biased region" description="Polar residues" evidence="17">
    <location>
        <begin position="725"/>
        <end position="735"/>
    </location>
</feature>
<dbReference type="Gene3D" id="1.10.1200.260">
    <property type="match status" value="1"/>
</dbReference>
<evidence type="ECO:0000256" key="13">
    <source>
        <dbReference type="ARBA" id="ARBA00023136"/>
    </source>
</evidence>
<dbReference type="Pfam" id="PF00027">
    <property type="entry name" value="cNMP_binding"/>
    <property type="match status" value="1"/>
</dbReference>
<keyword evidence="2" id="KW-0813">Transport</keyword>
<keyword evidence="3" id="KW-1003">Cell membrane</keyword>
<dbReference type="InterPro" id="IPR027417">
    <property type="entry name" value="P-loop_NTPase"/>
</dbReference>
<dbReference type="InterPro" id="IPR050818">
    <property type="entry name" value="KCNH_animal-type"/>
</dbReference>
<feature type="transmembrane region" description="Helical" evidence="18">
    <location>
        <begin position="1222"/>
        <end position="1240"/>
    </location>
</feature>
<dbReference type="InterPro" id="IPR032384">
    <property type="entry name" value="Kif23_Arf-bd"/>
</dbReference>
<keyword evidence="11 18" id="KW-1133">Transmembrane helix</keyword>
<keyword evidence="14" id="KW-0407">Ion channel</keyword>
<evidence type="ECO:0000256" key="14">
    <source>
        <dbReference type="ARBA" id="ARBA00023303"/>
    </source>
</evidence>
<dbReference type="InterPro" id="IPR019821">
    <property type="entry name" value="Kinesin_motor_CS"/>
</dbReference>
<keyword evidence="16" id="KW-0175">Coiled coil</keyword>
<comment type="similarity">
    <text evidence="15">Belongs to the TRAFAC class myosin-kinesin ATPase superfamily. Kinesin family.</text>
</comment>
<dbReference type="CDD" id="cd01368">
    <property type="entry name" value="KISc_KIF23_like"/>
    <property type="match status" value="1"/>
</dbReference>
<dbReference type="GO" id="GO:0005242">
    <property type="term" value="F:inward rectifier potassium channel activity"/>
    <property type="evidence" value="ECO:0007669"/>
    <property type="project" value="TreeGrafter"/>
</dbReference>
<dbReference type="Pfam" id="PF02932">
    <property type="entry name" value="Neur_chan_memb"/>
    <property type="match status" value="1"/>
</dbReference>
<dbReference type="GO" id="GO:0005230">
    <property type="term" value="F:extracellular ligand-gated monoatomic ion channel activity"/>
    <property type="evidence" value="ECO:0007669"/>
    <property type="project" value="InterPro"/>
</dbReference>
<dbReference type="InterPro" id="IPR036734">
    <property type="entry name" value="Neur_chan_lig-bd_sf"/>
</dbReference>
<dbReference type="PRINTS" id="PR01463">
    <property type="entry name" value="EAGCHANLFMLY"/>
</dbReference>
<evidence type="ECO:0000256" key="1">
    <source>
        <dbReference type="ARBA" id="ARBA00004651"/>
    </source>
</evidence>
<keyword evidence="4" id="KW-0633">Potassium transport</keyword>
<dbReference type="SUPFAM" id="SSF52540">
    <property type="entry name" value="P-loop containing nucleoside triphosphate hydrolases"/>
    <property type="match status" value="1"/>
</dbReference>
<evidence type="ECO:0000256" key="9">
    <source>
        <dbReference type="ARBA" id="ARBA00022882"/>
    </source>
</evidence>
<keyword evidence="5 18" id="KW-0812">Transmembrane</keyword>
<dbReference type="PRINTS" id="PR01470">
    <property type="entry name" value="ERGCHANNEL"/>
</dbReference>
<feature type="transmembrane region" description="Helical" evidence="18">
    <location>
        <begin position="200"/>
        <end position="221"/>
    </location>
</feature>
<feature type="transmembrane region" description="Helical" evidence="18">
    <location>
        <begin position="1279"/>
        <end position="1302"/>
    </location>
</feature>
<evidence type="ECO:0000259" key="19">
    <source>
        <dbReference type="PROSITE" id="PS50042"/>
    </source>
</evidence>
<feature type="domain" description="Kinesin motor" evidence="20">
    <location>
        <begin position="1469"/>
        <end position="1874"/>
    </location>
</feature>
<evidence type="ECO:0000313" key="21">
    <source>
        <dbReference type="EnsemblMetazoa" id="ADIR007046-PA"/>
    </source>
</evidence>
<dbReference type="Gene3D" id="1.20.58.390">
    <property type="entry name" value="Neurotransmitter-gated ion-channel transmembrane domain"/>
    <property type="match status" value="1"/>
</dbReference>
<keyword evidence="9" id="KW-0851">Voltage-gated channel</keyword>
<keyword evidence="12" id="KW-0406">Ion transport</keyword>
<feature type="transmembrane region" description="Helical" evidence="18">
    <location>
        <begin position="433"/>
        <end position="457"/>
    </location>
</feature>
<dbReference type="Gene3D" id="2.70.170.10">
    <property type="entry name" value="Neurotransmitter-gated ion-channel ligand-binding domain"/>
    <property type="match status" value="1"/>
</dbReference>
<evidence type="ECO:0000256" key="10">
    <source>
        <dbReference type="ARBA" id="ARBA00022958"/>
    </source>
</evidence>
<dbReference type="Gene3D" id="3.40.850.10">
    <property type="entry name" value="Kinesin motor domain"/>
    <property type="match status" value="1"/>
</dbReference>
<dbReference type="SMART" id="SM00100">
    <property type="entry name" value="cNMP"/>
    <property type="match status" value="1"/>
</dbReference>
<dbReference type="InterPro" id="IPR006202">
    <property type="entry name" value="Neur_chan_lig-bd"/>
</dbReference>
<feature type="region of interest" description="Disordered" evidence="17">
    <location>
        <begin position="712"/>
        <end position="769"/>
    </location>
</feature>
<evidence type="ECO:0000256" key="6">
    <source>
        <dbReference type="ARBA" id="ARBA00022741"/>
    </source>
</evidence>
<keyword evidence="22" id="KW-1185">Reference proteome</keyword>
<dbReference type="GO" id="GO:0005886">
    <property type="term" value="C:plasma membrane"/>
    <property type="evidence" value="ECO:0007669"/>
    <property type="project" value="UniProtKB-SubCell"/>
</dbReference>
<feature type="transmembrane region" description="Helical" evidence="18">
    <location>
        <begin position="1421"/>
        <end position="1440"/>
    </location>
</feature>
<feature type="compositionally biased region" description="Polar residues" evidence="17">
    <location>
        <begin position="833"/>
        <end position="842"/>
    </location>
</feature>
<evidence type="ECO:0000256" key="15">
    <source>
        <dbReference type="PROSITE-ProRule" id="PRU00283"/>
    </source>
</evidence>
<dbReference type="PANTHER" id="PTHR10217:SF548">
    <property type="entry name" value="GH12235P"/>
    <property type="match status" value="1"/>
</dbReference>
<dbReference type="InterPro" id="IPR006029">
    <property type="entry name" value="Neurotrans-gated_channel_TM"/>
</dbReference>
<dbReference type="InterPro" id="IPR038105">
    <property type="entry name" value="Kif23_Arf-bd_sf"/>
</dbReference>
<protein>
    <recommendedName>
        <fullName evidence="23">Cyclic nucleotide-binding domain-containing protein</fullName>
    </recommendedName>
</protein>
<dbReference type="SMART" id="SM00129">
    <property type="entry name" value="KISc"/>
    <property type="match status" value="1"/>
</dbReference>
<reference evidence="22" key="1">
    <citation type="submission" date="2013-03" db="EMBL/GenBank/DDBJ databases">
        <title>The Genome Sequence of Anopheles dirus WRAIR2.</title>
        <authorList>
            <consortium name="The Broad Institute Genomics Platform"/>
            <person name="Neafsey D.E."/>
            <person name="Walton C."/>
            <person name="Walker B."/>
            <person name="Young S.K."/>
            <person name="Zeng Q."/>
            <person name="Gargeya S."/>
            <person name="Fitzgerald M."/>
            <person name="Haas B."/>
            <person name="Abouelleil A."/>
            <person name="Allen A.W."/>
            <person name="Alvarado L."/>
            <person name="Arachchi H.M."/>
            <person name="Berlin A.M."/>
            <person name="Chapman S.B."/>
            <person name="Gainer-Dewar J."/>
            <person name="Goldberg J."/>
            <person name="Griggs A."/>
            <person name="Gujja S."/>
            <person name="Hansen M."/>
            <person name="Howarth C."/>
            <person name="Imamovic A."/>
            <person name="Ireland A."/>
            <person name="Larimer J."/>
            <person name="McCowan C."/>
            <person name="Murphy C."/>
            <person name="Pearson M."/>
            <person name="Poon T.W."/>
            <person name="Priest M."/>
            <person name="Roberts A."/>
            <person name="Saif S."/>
            <person name="Shea T."/>
            <person name="Sisk P."/>
            <person name="Sykes S."/>
            <person name="Wortman J."/>
            <person name="Nusbaum C."/>
            <person name="Birren B."/>
        </authorList>
    </citation>
    <scope>NUCLEOTIDE SEQUENCE [LARGE SCALE GENOMIC DNA]</scope>
    <source>
        <strain evidence="22">WRAIR2</strain>
    </source>
</reference>
<keyword evidence="10" id="KW-0630">Potassium</keyword>
<reference evidence="21" key="2">
    <citation type="submission" date="2020-05" db="UniProtKB">
        <authorList>
            <consortium name="EnsemblMetazoa"/>
        </authorList>
    </citation>
    <scope>IDENTIFICATION</scope>
    <source>
        <strain evidence="21">WRAIR2</strain>
    </source>
</reference>
<feature type="compositionally biased region" description="Polar residues" evidence="17">
    <location>
        <begin position="2152"/>
        <end position="2163"/>
    </location>
</feature>
<dbReference type="Gene3D" id="2.60.40.4330">
    <property type="entry name" value="Kinesin-like protein Kif23, Arf6-interacting domain"/>
    <property type="match status" value="1"/>
</dbReference>
<dbReference type="GO" id="GO:0034702">
    <property type="term" value="C:monoatomic ion channel complex"/>
    <property type="evidence" value="ECO:0007669"/>
    <property type="project" value="UniProtKB-KW"/>
</dbReference>
<keyword evidence="7" id="KW-0631">Potassium channel</keyword>
<dbReference type="FunFam" id="1.10.287.70:FF:000020">
    <property type="entry name" value="Potassium channel, voltage-gated eag-related subfamily H, member 7"/>
    <property type="match status" value="1"/>
</dbReference>
<dbReference type="InterPro" id="IPR001752">
    <property type="entry name" value="Kinesin_motor_dom"/>
</dbReference>
<feature type="region of interest" description="Disordered" evidence="17">
    <location>
        <begin position="940"/>
        <end position="959"/>
    </location>
</feature>
<dbReference type="Pfam" id="PF16540">
    <property type="entry name" value="MKLP1_Arf_bdg"/>
    <property type="match status" value="1"/>
</dbReference>
<feature type="transmembrane region" description="Helical" evidence="18">
    <location>
        <begin position="340"/>
        <end position="364"/>
    </location>
</feature>
<sequence length="2378" mass="267831">PHATPVFGRSLVVCVCLRSVPHPHRNRHPAQKEAYMNKVYTEERKIRRSLSSCGMKMNRAHSQDQTNIPLIVTTNEIGAKPSSSTATSLDSAFKTKSCRSFVRQSKLNYEHRNKSVPQNLQAQEKWSSVRLSSDSKKNQIKIENHISTHSNLNLNGLSGDKANLGKEVLSLGADVLPEYKLQSPRVHKWTILHYSPFKAVWDWIILLLVMYTAIFTPYVAAFLLSEPDYNQRKNRKYADDPIVIIDLIVDVTFVVDILINFRTTFVNGQDEVVSHPGRIAVHYLSGWFLIDLVAAIPFDLLLVGSDTDETTTLIGLLKTARLLRLVRVARKIDRYSEYGAAVLVLLMATFALIAHWLACIWYAIGNAERPLLKGKIGWLDALAQDTQEYYFPNNTGGGPSVKSRYVTALYFTFTSLTSVGFGNVAPNTDAEKIFTICVMLVGSLMYASIFGNVSAIIQRLYSGTARYHTQMLRVREFIRFHQIPNPLRQRLEEYFQHAWTYTNGIDMNSVLKGFPECLQADICLHLNRNLLNNCSAFEAASPGCLRALSLKFKTTHAPPGDILVHKGDVLTYLYFIARGSIEILKDDVVMAILGNYWPRATDVSGHGAYVNRSDCFAGKDDIFGENPCIHSTLGKSNSNVKALTYCDLHKIHRDDLLDVLDLFPEFYDSFVNSLEITYNMRDSKLESNLGIGTCELDPKIETARRDLINTVHHRPSGNKCDMPNDRSSIGQLSTNYDDDRKFSLSASPNESPKSTHRQTIPPHHDHQTAAAAAANMAVTSATLGRAADTLTLSAVSNRACSCGSKPDIAGGPMRAADCSPKSSPEDDIFHHTAPNTSNTGKPNDSKHNLGVMSHQLSELTNRIGNLEASLKHDIRTILEILHQQQQMQLQMQQQQQSFAQQQQQHQLHQMHTGKTAMSSYQPSESDFSFDMCGPPLDPRDVKHQQPAPSQHRIHVARSVSQPECTDDRSLFKCSKFSSFNHPMDDTPEGQNWNIFAPIAKLESLDEIDQQGIEYDKNVKPGTLTDVSVSLYINRISGVDENKEEISFDVFLQITWEDLRIQPVLANMVGEYVELTKADRDMIWVPDLYIRQLREMKMLTLFEEISSLRLYENSTISLSIGATIIIKCDMDFVLYPLDVQRCPVDFSSYKYPVKDLRFRWRTENALSFPNDFGDGFFRLPKYVVSFYTEQESQIVNYSDDNHSSARLEITLSREVKSYLLENYLPSTLFVSISWGSFVVVPEIVPGRMVLLVTTLLSLITMFDTVRNNSPDALELKCLEVWLISCTLFVFFALMEYFIVLFGIRYDKHWRVAKAQHASSIPPSITLQSAVTMAQSTMDTSINSASFQRENGLEHTTLKVSGNNKIQPHDHNSKTSSASLSNIQDTVQNAQKVSSVMTRKRFRNVADVALLYAGSQRGRLDQLSLIIFPVSFLIFTISYWTMRQKTPLKVSAPRSVIKSRGISGNSLGKDPVQVYCRVRPPPCESDLTCLRVTDPHTVVLTPPEIAINYKVANLKDTQYIFKRVFDDTVRQHEVYVTVAQPLVESLVRGRNGLLFTYGVTGSGKTYTMTGDLQHRGIMPRCLDALFRTIADYQAKKYTFKSDRLNGFDILTEAEVLLERQAELNAKLMKTSRKKDLDHEVASQASVEPSEISGIEEDNIYAVFINYVEVYNNSVYDLLEETTIQKTLQSKMVREDAQHNMFVHGVTEIEVKSVEEALELFQIGQKRKRMGHTILNAESSRSHSVFTIRLVQAPVDMQGEHVVQDRNAITVSQLSLVDLAGSERTNRTGNTGQRLREAGNINNSLMTLRTCLEILRENQQTSGGKKVPYRDSKITHLFKNYFDGEGQVRMIVCVNPRAEDYDETAQVMKFAEMTQEVQIARPTPMKVDVGLTPGRRKANQLFKLAVGEMGDRYPQALTPHVVGEAHADRMDFDLGLVYSLEPFLADMKLGTPESDELVRRLTEVLELRIQKRRLLGEDLNGRMNRFRMNLHKMESENLSLRTENTSLKAVVGQTKHKITALENKIVVHEGSIDDLNRRNRQLEERVRLLQTELNQKTQLVSQKELEKERQRKKFTSKFAVESQKMSREHNLKLMEEKNKMEDKMRDKEERLRLVSEIVQGAPIPRGRSSSVDKDIHKLESTPNVKSLVSVYGTPRPTSRPGTAVSNTRHRRSRSTGERWLEHRAANPVPLGTILQPYYCNSKSVTKLTDKDVVAQKATKYCLISQDADTDGELETKLYKGNVIPTSGGGAQVVFNDVECLKQYSPTKTPPNRKRSSNFVTPSAPPLSEIQNTNSRCSMGIEGHLDGNVLLVAVAPFVDGIVAGSSLVRWAVKIVGKRVKNAVAISYTVTHVPVARYQESTVAGFHEPLPGSLAVVACLGVM</sequence>
<dbReference type="Pfam" id="PF02931">
    <property type="entry name" value="Neur_chan_LBD"/>
    <property type="match status" value="1"/>
</dbReference>
<dbReference type="Pfam" id="PF00225">
    <property type="entry name" value="Kinesin"/>
    <property type="match status" value="1"/>
</dbReference>
<keyword evidence="8 15" id="KW-0067">ATP-binding</keyword>
<evidence type="ECO:0000256" key="7">
    <source>
        <dbReference type="ARBA" id="ARBA00022826"/>
    </source>
</evidence>
<evidence type="ECO:0000313" key="22">
    <source>
        <dbReference type="Proteomes" id="UP000075884"/>
    </source>
</evidence>
<dbReference type="PROSITE" id="PS50067">
    <property type="entry name" value="KINESIN_MOTOR_2"/>
    <property type="match status" value="1"/>
</dbReference>
<dbReference type="InterPro" id="IPR003967">
    <property type="entry name" value="K_chnl_volt-dep_ERG"/>
</dbReference>
<dbReference type="InterPro" id="IPR018490">
    <property type="entry name" value="cNMP-bd_dom_sf"/>
</dbReference>
<dbReference type="InterPro" id="IPR014710">
    <property type="entry name" value="RmlC-like_jellyroll"/>
</dbReference>
<dbReference type="VEuPathDB" id="VectorBase:ADIR007046"/>
<keyword evidence="13 18" id="KW-0472">Membrane</keyword>
<feature type="binding site" evidence="15">
    <location>
        <begin position="1556"/>
        <end position="1563"/>
    </location>
    <ligand>
        <name>ATP</name>
        <dbReference type="ChEBI" id="CHEBI:30616"/>
    </ligand>
</feature>
<evidence type="ECO:0000256" key="16">
    <source>
        <dbReference type="SAM" id="Coils"/>
    </source>
</evidence>
<dbReference type="Pfam" id="PF00520">
    <property type="entry name" value="Ion_trans"/>
    <property type="match status" value="1"/>
</dbReference>
<dbReference type="InterPro" id="IPR036719">
    <property type="entry name" value="Neuro-gated_channel_TM_sf"/>
</dbReference>
<feature type="region of interest" description="Disordered" evidence="17">
    <location>
        <begin position="2261"/>
        <end position="2288"/>
    </location>
</feature>
<dbReference type="PROSITE" id="PS00411">
    <property type="entry name" value="KINESIN_MOTOR_1"/>
    <property type="match status" value="1"/>
</dbReference>
<feature type="transmembrane region" description="Helical" evidence="18">
    <location>
        <begin position="408"/>
        <end position="426"/>
    </location>
</feature>
<evidence type="ECO:0000256" key="3">
    <source>
        <dbReference type="ARBA" id="ARBA00022475"/>
    </source>
</evidence>
<evidence type="ECO:0000256" key="17">
    <source>
        <dbReference type="SAM" id="MobiDB-lite"/>
    </source>
</evidence>
<dbReference type="Gene3D" id="2.60.120.10">
    <property type="entry name" value="Jelly Rolls"/>
    <property type="match status" value="1"/>
</dbReference>
<evidence type="ECO:0000256" key="4">
    <source>
        <dbReference type="ARBA" id="ARBA00022538"/>
    </source>
</evidence>
<dbReference type="GO" id="GO:0007018">
    <property type="term" value="P:microtubule-based movement"/>
    <property type="evidence" value="ECO:0007669"/>
    <property type="project" value="InterPro"/>
</dbReference>
<keyword evidence="15" id="KW-0505">Motor protein</keyword>
<dbReference type="GO" id="GO:0008017">
    <property type="term" value="F:microtubule binding"/>
    <property type="evidence" value="ECO:0007669"/>
    <property type="project" value="InterPro"/>
</dbReference>
<evidence type="ECO:0000256" key="11">
    <source>
        <dbReference type="ARBA" id="ARBA00022989"/>
    </source>
</evidence>
<evidence type="ECO:0000256" key="5">
    <source>
        <dbReference type="ARBA" id="ARBA00022692"/>
    </source>
</evidence>
<dbReference type="InterPro" id="IPR003938">
    <property type="entry name" value="K_chnl_volt-dep_EAG/ELK/ERG"/>
</dbReference>
<dbReference type="GO" id="GO:0005524">
    <property type="term" value="F:ATP binding"/>
    <property type="evidence" value="ECO:0007669"/>
    <property type="project" value="UniProtKB-UniRule"/>
</dbReference>